<feature type="transmembrane region" description="Helical" evidence="1">
    <location>
        <begin position="181"/>
        <end position="210"/>
    </location>
</feature>
<accession>A0A239XS18</accession>
<feature type="transmembrane region" description="Helical" evidence="1">
    <location>
        <begin position="35"/>
        <end position="54"/>
    </location>
</feature>
<dbReference type="RefSeq" id="WP_095072864.1">
    <property type="nucleotide sequence ID" value="NZ_LT906465.1"/>
</dbReference>
<keyword evidence="1" id="KW-0472">Membrane</keyword>
<feature type="domain" description="DUF8201" evidence="2">
    <location>
        <begin position="1"/>
        <end position="396"/>
    </location>
</feature>
<dbReference type="KEGG" id="ctak:4412677_01985"/>
<feature type="transmembrane region" description="Helical" evidence="1">
    <location>
        <begin position="412"/>
        <end position="433"/>
    </location>
</feature>
<keyword evidence="4" id="KW-1185">Reference proteome</keyword>
<sequence>MLYLLFTAILLLAAFSGIGSISEKLFKIRNEFISLRILISMTVLATAFTAFSFFGPINIYVEVPILFLGTAAFFYFKDYLKYWDLMVSYNHLFLAGLFIILFAGSFYPFILDHFGYYVPTIKWISEFGLVKGISNLDLLLGQMSVWHIFQAGFSSFSDIFLRMNAILLIVYLIYSIERKSWIHLIFIPVLFFFAQSPSPDLAVIIFSLMILNEIFAANKNRALLFVLSTFVFAIKPTMIWVPIFTFLYILLELKGSIKALIPGFLLLIVFVIKNLWTFGYPVFPVQIGSMGLSWMPNKEILRISSEIAIQKTYDMQYSAEEISKFTFWDYVKNWFSIKGLKSKIHILFIATLIIFTVFCFLKKKRIYTSLLVSILIKSFVVLLFSAQYRFFIDVFFVSAFILFYEKISRKTAVIFFTTLSLTAFLFLSFPTVLKTLVPSFRLGNFMLGFQKSQIIKPSHFKLERYKTYQIGNLRFNVAEGYPFSFDTPLPAISPQFLQEDYDAGIFPQKISDDIKDGFQWIKMSDQQKLQLKKVLEELKQK</sequence>
<dbReference type="NCBIfam" id="NF047510">
    <property type="entry name" value="LIC_10190_fam"/>
    <property type="match status" value="1"/>
</dbReference>
<feature type="transmembrane region" description="Helical" evidence="1">
    <location>
        <begin position="390"/>
        <end position="405"/>
    </location>
</feature>
<feature type="transmembrane region" description="Helical" evidence="1">
    <location>
        <begin position="59"/>
        <end position="76"/>
    </location>
</feature>
<feature type="transmembrane region" description="Helical" evidence="1">
    <location>
        <begin position="366"/>
        <end position="384"/>
    </location>
</feature>
<feature type="transmembrane region" description="Helical" evidence="1">
    <location>
        <begin position="344"/>
        <end position="361"/>
    </location>
</feature>
<dbReference type="EMBL" id="LT906465">
    <property type="protein sequence ID" value="SNV48814.1"/>
    <property type="molecule type" value="Genomic_DNA"/>
</dbReference>
<keyword evidence="1" id="KW-0812">Transmembrane</keyword>
<keyword evidence="1" id="KW-1133">Transmembrane helix</keyword>
<feature type="transmembrane region" description="Helical" evidence="1">
    <location>
        <begin position="263"/>
        <end position="283"/>
    </location>
</feature>
<dbReference type="InterPro" id="IPR058514">
    <property type="entry name" value="DUF8201"/>
</dbReference>
<protein>
    <recommendedName>
        <fullName evidence="2">DUF8201 domain-containing protein</fullName>
    </recommendedName>
</protein>
<dbReference type="InterPro" id="IPR058065">
    <property type="entry name" value="LIC_10190-like"/>
</dbReference>
<evidence type="ECO:0000313" key="4">
    <source>
        <dbReference type="Proteomes" id="UP000215196"/>
    </source>
</evidence>
<feature type="transmembrane region" description="Helical" evidence="1">
    <location>
        <begin position="155"/>
        <end position="174"/>
    </location>
</feature>
<gene>
    <name evidence="3" type="ORF">SAMEA4412677_01985</name>
</gene>
<organism evidence="3 4">
    <name type="scientific">Chryseobacterium taklimakanense</name>
    <dbReference type="NCBI Taxonomy" id="536441"/>
    <lineage>
        <taxon>Bacteria</taxon>
        <taxon>Pseudomonadati</taxon>
        <taxon>Bacteroidota</taxon>
        <taxon>Flavobacteriia</taxon>
        <taxon>Flavobacteriales</taxon>
        <taxon>Weeksellaceae</taxon>
        <taxon>Chryseobacterium group</taxon>
        <taxon>Chryseobacterium</taxon>
    </lineage>
</organism>
<feature type="transmembrane region" description="Helical" evidence="1">
    <location>
        <begin position="88"/>
        <end position="111"/>
    </location>
</feature>
<dbReference type="AlphaFoldDB" id="A0A239XS18"/>
<reference evidence="3 4" key="1">
    <citation type="submission" date="2017-06" db="EMBL/GenBank/DDBJ databases">
        <authorList>
            <consortium name="Pathogen Informatics"/>
        </authorList>
    </citation>
    <scope>NUCLEOTIDE SEQUENCE [LARGE SCALE GENOMIC DNA]</scope>
    <source>
        <strain evidence="3 4">NCTC13490</strain>
    </source>
</reference>
<feature type="transmembrane region" description="Helical" evidence="1">
    <location>
        <begin position="222"/>
        <end position="251"/>
    </location>
</feature>
<dbReference type="Proteomes" id="UP000215196">
    <property type="component" value="Chromosome 1"/>
</dbReference>
<dbReference type="Pfam" id="PF26626">
    <property type="entry name" value="DUF8201"/>
    <property type="match status" value="1"/>
</dbReference>
<evidence type="ECO:0000313" key="3">
    <source>
        <dbReference type="EMBL" id="SNV48814.1"/>
    </source>
</evidence>
<evidence type="ECO:0000256" key="1">
    <source>
        <dbReference type="SAM" id="Phobius"/>
    </source>
</evidence>
<proteinExistence type="predicted"/>
<evidence type="ECO:0000259" key="2">
    <source>
        <dbReference type="Pfam" id="PF26626"/>
    </source>
</evidence>
<name>A0A239XS18_9FLAO</name>